<reference evidence="1 2" key="1">
    <citation type="journal article" date="2009" name="PLoS Genet.">
        <title>Genomic analysis of the basal lineage fungus Rhizopus oryzae reveals a whole-genome duplication.</title>
        <authorList>
            <person name="Ma L.-J."/>
            <person name="Ibrahim A.S."/>
            <person name="Skory C."/>
            <person name="Grabherr M.G."/>
            <person name="Burger G."/>
            <person name="Butler M."/>
            <person name="Elias M."/>
            <person name="Idnurm A."/>
            <person name="Lang B.F."/>
            <person name="Sone T."/>
            <person name="Abe A."/>
            <person name="Calvo S.E."/>
            <person name="Corrochano L.M."/>
            <person name="Engels R."/>
            <person name="Fu J."/>
            <person name="Hansberg W."/>
            <person name="Kim J.-M."/>
            <person name="Kodira C.D."/>
            <person name="Koehrsen M.J."/>
            <person name="Liu B."/>
            <person name="Miranda-Saavedra D."/>
            <person name="O'Leary S."/>
            <person name="Ortiz-Castellanos L."/>
            <person name="Poulter R."/>
            <person name="Rodriguez-Romero J."/>
            <person name="Ruiz-Herrera J."/>
            <person name="Shen Y.-Q."/>
            <person name="Zeng Q."/>
            <person name="Galagan J."/>
            <person name="Birren B.W."/>
            <person name="Cuomo C.A."/>
            <person name="Wickes B.L."/>
        </authorList>
    </citation>
    <scope>NUCLEOTIDE SEQUENCE [LARGE SCALE GENOMIC DNA]</scope>
    <source>
        <strain evidence="2">RA 99-880 / ATCC MYA-4621 / FGSC 9543 / NRRL 43880</strain>
    </source>
</reference>
<dbReference type="Proteomes" id="UP000009138">
    <property type="component" value="Unassembled WGS sequence"/>
</dbReference>
<proteinExistence type="predicted"/>
<keyword evidence="2" id="KW-1185">Reference proteome</keyword>
<dbReference type="VEuPathDB" id="FungiDB:RO3G_15523"/>
<name>I1CQT2_RHIO9</name>
<accession>I1CQT2</accession>
<dbReference type="InParanoid" id="I1CQT2"/>
<dbReference type="EMBL" id="CH476747">
    <property type="protein sequence ID" value="EIE90812.1"/>
    <property type="molecule type" value="Genomic_DNA"/>
</dbReference>
<dbReference type="GeneID" id="93622488"/>
<sequence length="95" mass="10655">MFIKYYIIQDQLIHVNYSVVPPLALITASHRLFMLRTNLSASSSSSLAHPSCSASFNCSNFLLATFPSQFAFQEHSIHAQWDSNQGFEQSSTQNP</sequence>
<evidence type="ECO:0000313" key="1">
    <source>
        <dbReference type="EMBL" id="EIE90812.1"/>
    </source>
</evidence>
<evidence type="ECO:0000313" key="2">
    <source>
        <dbReference type="Proteomes" id="UP000009138"/>
    </source>
</evidence>
<protein>
    <submittedName>
        <fullName evidence="1">Uncharacterized protein</fullName>
    </submittedName>
</protein>
<dbReference type="RefSeq" id="XP_067526208.1">
    <property type="nucleotide sequence ID" value="XM_067670107.1"/>
</dbReference>
<organism evidence="1 2">
    <name type="scientific">Rhizopus delemar (strain RA 99-880 / ATCC MYA-4621 / FGSC 9543 / NRRL 43880)</name>
    <name type="common">Mucormycosis agent</name>
    <name type="synonym">Rhizopus arrhizus var. delemar</name>
    <dbReference type="NCBI Taxonomy" id="246409"/>
    <lineage>
        <taxon>Eukaryota</taxon>
        <taxon>Fungi</taxon>
        <taxon>Fungi incertae sedis</taxon>
        <taxon>Mucoromycota</taxon>
        <taxon>Mucoromycotina</taxon>
        <taxon>Mucoromycetes</taxon>
        <taxon>Mucorales</taxon>
        <taxon>Mucorineae</taxon>
        <taxon>Rhizopodaceae</taxon>
        <taxon>Rhizopus</taxon>
    </lineage>
</organism>
<gene>
    <name evidence="1" type="ORF">RO3G_15523</name>
</gene>
<dbReference type="AlphaFoldDB" id="I1CQT2"/>